<keyword evidence="1" id="KW-0472">Membrane</keyword>
<sequence length="53" mass="5890">MKAAVLIWLLGLAMWFTAIVQDAIHSKLVWVLVDILVSPIGVVRGLLMWFGVV</sequence>
<dbReference type="KEGG" id="vg:26794647"/>
<dbReference type="GeneID" id="26794647"/>
<evidence type="ECO:0000313" key="2">
    <source>
        <dbReference type="EMBL" id="CUH74582.1"/>
    </source>
</evidence>
<keyword evidence="1" id="KW-1133">Transmembrane helix</keyword>
<name>A0A0K8IX45_9CAUD</name>
<organism evidence="2 3">
    <name type="scientific">Cronobacter phage Dev-CD-23823</name>
    <dbReference type="NCBI Taxonomy" id="1712539"/>
    <lineage>
        <taxon>Viruses</taxon>
        <taxon>Duplodnaviria</taxon>
        <taxon>Heunggongvirae</taxon>
        <taxon>Uroviricota</taxon>
        <taxon>Caudoviricetes</taxon>
        <taxon>Autographivirales</taxon>
        <taxon>Autonotataviridae</taxon>
        <taxon>Melnykvirinae</taxon>
        <taxon>Cronosvirus</taxon>
        <taxon>Cronosvirus DevCD23823</taxon>
    </lineage>
</organism>
<gene>
    <name evidence="2" type="primary">gp7</name>
</gene>
<keyword evidence="1" id="KW-0812">Transmembrane</keyword>
<feature type="transmembrane region" description="Helical" evidence="1">
    <location>
        <begin position="28"/>
        <end position="52"/>
    </location>
</feature>
<dbReference type="RefSeq" id="YP_009223381.1">
    <property type="nucleotide sequence ID" value="NC_029070.1"/>
</dbReference>
<evidence type="ECO:0000313" key="3">
    <source>
        <dbReference type="Proteomes" id="UP000203587"/>
    </source>
</evidence>
<dbReference type="EMBL" id="LN878149">
    <property type="protein sequence ID" value="CUH74582.1"/>
    <property type="molecule type" value="Genomic_DNA"/>
</dbReference>
<dbReference type="OrthoDB" id="26363at10239"/>
<keyword evidence="3" id="KW-1185">Reference proteome</keyword>
<accession>A0A0K8IX45</accession>
<dbReference type="Proteomes" id="UP000203587">
    <property type="component" value="Segment"/>
</dbReference>
<protein>
    <submittedName>
        <fullName evidence="2">Uncharacterized protein</fullName>
    </submittedName>
</protein>
<reference evidence="3" key="1">
    <citation type="submission" date="2015-08" db="EMBL/GenBank/DDBJ databases">
        <title>Cronobacter phage Dev-CD-23823.</title>
        <authorList>
            <person name="Kajsik M."/>
            <person name="Drahovska H."/>
        </authorList>
    </citation>
    <scope>NUCLEOTIDE SEQUENCE [LARGE SCALE GENOMIC DNA]</scope>
</reference>
<proteinExistence type="predicted"/>
<evidence type="ECO:0000256" key="1">
    <source>
        <dbReference type="SAM" id="Phobius"/>
    </source>
</evidence>